<dbReference type="InterPro" id="IPR003656">
    <property type="entry name" value="Znf_BED"/>
</dbReference>
<evidence type="ECO:0000313" key="12">
    <source>
        <dbReference type="Proteomes" id="UP000691718"/>
    </source>
</evidence>
<evidence type="ECO:0000256" key="9">
    <source>
        <dbReference type="PROSITE-ProRule" id="PRU00027"/>
    </source>
</evidence>
<comment type="caution">
    <text evidence="11">The sequence shown here is derived from an EMBL/GenBank/DDBJ whole genome shotgun (WGS) entry which is preliminary data.</text>
</comment>
<evidence type="ECO:0000256" key="4">
    <source>
        <dbReference type="ARBA" id="ARBA00022833"/>
    </source>
</evidence>
<evidence type="ECO:0000256" key="2">
    <source>
        <dbReference type="ARBA" id="ARBA00022723"/>
    </source>
</evidence>
<keyword evidence="3 9" id="KW-0863">Zinc-finger</keyword>
<organism evidence="11 12">
    <name type="scientific">Parnassius apollo</name>
    <name type="common">Apollo butterfly</name>
    <name type="synonym">Papilio apollo</name>
    <dbReference type="NCBI Taxonomy" id="110799"/>
    <lineage>
        <taxon>Eukaryota</taxon>
        <taxon>Metazoa</taxon>
        <taxon>Ecdysozoa</taxon>
        <taxon>Arthropoda</taxon>
        <taxon>Hexapoda</taxon>
        <taxon>Insecta</taxon>
        <taxon>Pterygota</taxon>
        <taxon>Neoptera</taxon>
        <taxon>Endopterygota</taxon>
        <taxon>Lepidoptera</taxon>
        <taxon>Glossata</taxon>
        <taxon>Ditrysia</taxon>
        <taxon>Papilionoidea</taxon>
        <taxon>Papilionidae</taxon>
        <taxon>Parnassiinae</taxon>
        <taxon>Parnassini</taxon>
        <taxon>Parnassius</taxon>
        <taxon>Parnassius</taxon>
    </lineage>
</organism>
<dbReference type="GO" id="GO:0005634">
    <property type="term" value="C:nucleus"/>
    <property type="evidence" value="ECO:0007669"/>
    <property type="project" value="UniProtKB-SubCell"/>
</dbReference>
<proteinExistence type="predicted"/>
<evidence type="ECO:0000313" key="11">
    <source>
        <dbReference type="EMBL" id="CAG4995105.1"/>
    </source>
</evidence>
<dbReference type="AlphaFoldDB" id="A0A8S3X3A3"/>
<dbReference type="GO" id="GO:0008270">
    <property type="term" value="F:zinc ion binding"/>
    <property type="evidence" value="ECO:0007669"/>
    <property type="project" value="UniProtKB-KW"/>
</dbReference>
<dbReference type="PROSITE" id="PS50808">
    <property type="entry name" value="ZF_BED"/>
    <property type="match status" value="1"/>
</dbReference>
<dbReference type="Pfam" id="PF02892">
    <property type="entry name" value="zf-BED"/>
    <property type="match status" value="1"/>
</dbReference>
<evidence type="ECO:0000256" key="1">
    <source>
        <dbReference type="ARBA" id="ARBA00004123"/>
    </source>
</evidence>
<name>A0A8S3X3A3_PARAO</name>
<keyword evidence="6" id="KW-0238">DNA-binding</keyword>
<evidence type="ECO:0000256" key="6">
    <source>
        <dbReference type="ARBA" id="ARBA00023125"/>
    </source>
</evidence>
<keyword evidence="4" id="KW-0862">Zinc</keyword>
<comment type="subcellular location">
    <subcellularLocation>
        <location evidence="1">Nucleus</location>
    </subcellularLocation>
</comment>
<sequence length="669" mass="74973">MSSVWKFFKKEDNNNDSASCNLCGKSYKTCGNTTNLATHLKNRHHFAYLQMMKMPSSLKTTKSSEETEDAAAVDLNNSNVRLSNINILVCHPLVLVIKIPSKVKKMSQSILLRWFIMKLKKRKQSTLVACLERGSSFEEGGQKHSEITQALIYMICKDNLPLSCVEKKGLQKLMRTACPLYKLPSRKKVTHMIENRYNTTKAVLMKSLTEQNFLCFTSDILTLTNSTRSFLVLTVHFIDNVKGSPILQNVSLCAQKLTQAHSGQYIKECWEEICEEFHIDKNKIVAITTDGGANIVAAVRLFLGNDRRISCMAHCLNLIVDGVLKENHAFSALCDHVKSIVTYFKQSVNAMDQLRSEQEVSGMQEGEVLTLTQAVTTRWNSCFDMLKRFTTLSALVAKILATKSQTSRNTPDMVATSQLNIIRDIVAILGPFKEATEEISGANYVTSSLAIPVTNLIRQAVETLSPSTSLGLIVKEALLKKVQERLVPLQENSYLSAATILDPRFKKIHFNSPIAVSHAIAKISNDIRSEHRRRGQLSPDLRTIQIGKAQEKTESSIWSGHEKLLSQSTTVPEVPSSGSVPNELKQYLDQPLLERKADPIKFWTNCQHFTPVLSEVALKYLICQASSVSSERVASAVNITVPDNRSRLTGEHVKQRVLLMSISDEYWFD</sequence>
<dbReference type="GO" id="GO:0003677">
    <property type="term" value="F:DNA binding"/>
    <property type="evidence" value="ECO:0007669"/>
    <property type="project" value="UniProtKB-KW"/>
</dbReference>
<gene>
    <name evidence="11" type="ORF">PAPOLLO_LOCUS12759</name>
</gene>
<protein>
    <submittedName>
        <fullName evidence="11">(apollo) hypothetical protein</fullName>
    </submittedName>
</protein>
<accession>A0A8S3X3A3</accession>
<keyword evidence="7" id="KW-0804">Transcription</keyword>
<dbReference type="SMART" id="SM00614">
    <property type="entry name" value="ZnF_BED"/>
    <property type="match status" value="1"/>
</dbReference>
<dbReference type="InterPro" id="IPR008906">
    <property type="entry name" value="HATC_C_dom"/>
</dbReference>
<dbReference type="Proteomes" id="UP000691718">
    <property type="component" value="Unassembled WGS sequence"/>
</dbReference>
<keyword evidence="12" id="KW-1185">Reference proteome</keyword>
<dbReference type="PANTHER" id="PTHR46481">
    <property type="entry name" value="ZINC FINGER BED DOMAIN-CONTAINING PROTEIN 4"/>
    <property type="match status" value="1"/>
</dbReference>
<evidence type="ECO:0000259" key="10">
    <source>
        <dbReference type="PROSITE" id="PS50808"/>
    </source>
</evidence>
<evidence type="ECO:0000256" key="5">
    <source>
        <dbReference type="ARBA" id="ARBA00023015"/>
    </source>
</evidence>
<evidence type="ECO:0000256" key="8">
    <source>
        <dbReference type="ARBA" id="ARBA00023242"/>
    </source>
</evidence>
<keyword evidence="8" id="KW-0539">Nucleus</keyword>
<evidence type="ECO:0000256" key="7">
    <source>
        <dbReference type="ARBA" id="ARBA00023163"/>
    </source>
</evidence>
<keyword evidence="2" id="KW-0479">Metal-binding</keyword>
<reference evidence="11" key="1">
    <citation type="submission" date="2021-04" db="EMBL/GenBank/DDBJ databases">
        <authorList>
            <person name="Tunstrom K."/>
        </authorList>
    </citation>
    <scope>NUCLEOTIDE SEQUENCE</scope>
</reference>
<dbReference type="Pfam" id="PF05699">
    <property type="entry name" value="Dimer_Tnp_hAT"/>
    <property type="match status" value="1"/>
</dbReference>
<keyword evidence="5" id="KW-0805">Transcription regulation</keyword>
<feature type="domain" description="BED-type" evidence="10">
    <location>
        <begin position="1"/>
        <end position="51"/>
    </location>
</feature>
<dbReference type="InterPro" id="IPR052035">
    <property type="entry name" value="ZnF_BED_domain_contain"/>
</dbReference>
<evidence type="ECO:0000256" key="3">
    <source>
        <dbReference type="ARBA" id="ARBA00022771"/>
    </source>
</evidence>
<dbReference type="OrthoDB" id="2438421at2759"/>
<dbReference type="EMBL" id="CAJQZP010000898">
    <property type="protein sequence ID" value="CAG4995105.1"/>
    <property type="molecule type" value="Genomic_DNA"/>
</dbReference>
<dbReference type="GO" id="GO:0046983">
    <property type="term" value="F:protein dimerization activity"/>
    <property type="evidence" value="ECO:0007669"/>
    <property type="project" value="InterPro"/>
</dbReference>
<dbReference type="PANTHER" id="PTHR46481:SF10">
    <property type="entry name" value="ZINC FINGER BED DOMAIN-CONTAINING PROTEIN 39"/>
    <property type="match status" value="1"/>
</dbReference>